<dbReference type="InterPro" id="IPR057326">
    <property type="entry name" value="KR_dom"/>
</dbReference>
<dbReference type="PROSITE" id="PS00012">
    <property type="entry name" value="PHOSPHOPANTETHEINE"/>
    <property type="match status" value="1"/>
</dbReference>
<dbReference type="InterPro" id="IPR009081">
    <property type="entry name" value="PP-bd_ACP"/>
</dbReference>
<keyword evidence="7" id="KW-0677">Repeat</keyword>
<evidence type="ECO:0000259" key="13">
    <source>
        <dbReference type="PROSITE" id="PS52019"/>
    </source>
</evidence>
<evidence type="ECO:0000256" key="7">
    <source>
        <dbReference type="ARBA" id="ARBA00022737"/>
    </source>
</evidence>
<dbReference type="Pfam" id="PF08659">
    <property type="entry name" value="KR"/>
    <property type="match status" value="1"/>
</dbReference>
<dbReference type="GO" id="GO:0006633">
    <property type="term" value="P:fatty acid biosynthetic process"/>
    <property type="evidence" value="ECO:0007669"/>
    <property type="project" value="InterPro"/>
</dbReference>
<dbReference type="InterPro" id="IPR006162">
    <property type="entry name" value="Ppantetheine_attach_site"/>
</dbReference>
<keyword evidence="5" id="KW-0597">Phosphoprotein</keyword>
<dbReference type="GO" id="GO:0033068">
    <property type="term" value="P:macrolide biosynthetic process"/>
    <property type="evidence" value="ECO:0007669"/>
    <property type="project" value="UniProtKB-ARBA"/>
</dbReference>
<evidence type="ECO:0000313" key="14">
    <source>
        <dbReference type="EMBL" id="ALC18605.1"/>
    </source>
</evidence>
<sequence>MTTPPSGPDLGQDPNAVAVVGMACRFGPATSVEQLWDLLEQQRSGIRRYSTDELIALGHDPRTVRHEAFVPAGAVLEDADAFDAEFFGYSAQHAEWLDPQQRLLLEVAWHALEDAGFAPDATGLRTGVYASVGQPVHPPVRITELDAAGMMRFSSTDKDFAAGRISYKLGLTGPSMSVQSACSSTLVGLHLAAEALLAEECDLAVVAGASLHFPQAGYLAAPGMILSPSGECRPFDDTADGTVFGNGGGALVLRRLADALRDGDPVRAVLRGSAVGNDGARKMDYHAPSPEGQEAVIREALAVAGVDPHSVGCLETHGTGTPMGDPIEFAALERVYGGDRPHPAVIGSVKSVLGHLNTAAGVAGVIKAVLALEHATVPRQVPFTAPNRALGGTGNLRIASQDATADGWPVPDGPRRAAVSSFGIGGTNAHAVLEQAPPTIRPEQPPHAGQAGQNGPAEHAGQDAGDGPVRWALLSAHTETALRTWAGALAGPAGRLPLADVVHTLRTGRSHRRVRCALSAATPGELAVKLRALADGGDLAADAAPKDLQPWLTGQGPLPDAGPQSHAARRVRLPGYPFARTRWPRPGDDGQTRTVRPDEPVAADHVVAGRPVLPAAAQLDLALRAARRSAPTATGLADIAFHRPVEVTAPVTLRTVTDGDTVRIVSDHTHTQARVVTDPAAPPAPLDVAALSAAHPDSAEPAELYRYFEDNGVRYGPAFQVLRELRHGPGGALARVAATTAAPADADGQILSPYVLDGALQTVIGCVLREDLGGQTFIPFAVDALNVHGPLPDEVWVQVRPRRLAGGGRQVRKYDVTVGAPDGTPALTLEGLALRPTRPTTPTAPTTPGSAGSAVSDGAVVPAGVPGAAVTRLPADVHLFTPAEVPFTAPDADAAAAGTGGWGGPLVVIGETPLEGADLRLPDPPDAQAAAAAGADLAGRLPEGGVPVVVWPLPADPGSGPGADALRVLALLRALLGPLARRGARIVVPHPAGGLDDTAAVTGSGLAALGRSLAGENPRFHLTALALGPGTTPAALTRAVRAAAAHPPTARRLSTGHEGALTEPVLRPWTVPAPAGPAFRHGGRYWINGMGALAALLAGHLAGTYAAHVVVTGRSPAEGERAAELTRLSRHAARTGGSVTYHRLDSTDPAAVRAFADRLHGEGTVHGVLHCAGTLRDSFILRKDSADADTVIAAKLTSAAVLDEATAHWPLDCFVVYSSVSGALGSPGQADYAFANAAADELVARRARRVTSGTRHGRSLSVAWPYWADGSMRTGGDAEQILGAFGMRPMPADVGLAVLETLLAAPAADPAPVVLFGDLPQLRASFPLLTGPDPAPAAAPAPVPAVAAPAAPAPAPAPVPAVAAPAAPAPAAAAGALEDRLRAAVAEATRTPVGDVSPDRPFDDLGIDSLLAIRVVELLEKDFGRLSKTLLFECRSVAELTEHLLEEFPERCAELTGTTTETTPGTTLGATPEAVTPGTGAAGAAVAVSAGPPQAEEPPASSTAPLDTTPAPALPAGAAGRAELPGGSGDIDPRAVAIIGVAGRFPQAEGLDELWANLLAGRDSITEVPRERWDAEALYDPDRSRVDRTYTKWGGFLQGVENFDAPLFSISPREAGTVDPQARLFLEACWAALDDAGYTPDTLVSTADPVHRKDVGVFVGAMYGEYQLHEAEERLRGNPVLANSAYWSIANRVSYFFDFQGPSTAVDTACSSALTAIHLAVESLRAGSSKVALAGGVNVLIHPNKYFMLGQGRFAAGDGRCRSFGAGGDGYVPGEGVGAFVLKPLADAVRDGDHIHAVIRGTAANHGGRTNGYTVPNPRAQADLVTKALRDAGLTAGDLDYVEAHGTGTALGDPIEIRGLVSAFARDGVKGAGDLPIGSVKSNVGHLESAAGAVALAKVLLQMRHRTLVPSLHATPANPEIDFGRIPFTVQQSTAPWHTRDGAARPLRAGISSFGAGGANAHIVVESPPPSAPRTPGGPQQVVVFLSARTDQALADTARRLHSHLTAARARGQEPRLADIAHTFAVGRPALERRAALAADSLDALLASLEALAAGRPRPWRRTEAAADDPVRLWLDGGRVDRATVSGAGPGARRIPLPHYPFERIRCWYDLQIEHLHHKGLGTATAEPALSRPHLRDFGRPHTPAPAAAPAPSPAADPAPTPAPRRAPEAAPAPAPVPRRVEPAPALVPRPAPASAPAAPGAVTPPATDRPDPQETPPMTRDRKISLRPLGTAPTPAPAPAPAPAPVSVAAPAPVPATPTPAAAPAAPVAAPSVAPVAGAVDPAVADRVAEEVGEVLAGVLYMEPADLDPEQSFQMLGVDSILSVEFIALVNAKYAIDIKATELYDHPTPAAFARHVAATLGGTPPPAPAPHATTPAPAAPAATAPAAAAPVAAGERTAAVLETLREQLAQTLYCDVWDIDTDATFNSLGLDSILGVEFVAFLNNAYGLDEKAGVLYDHPSLAALAAHITSRTAPQPAGAVPAGSVSAADLDALLAAVRDNRLTVEQALALLPQHT</sequence>
<dbReference type="Proteomes" id="UP000060513">
    <property type="component" value="Chromosome"/>
</dbReference>
<dbReference type="PANTHER" id="PTHR43775">
    <property type="entry name" value="FATTY ACID SYNTHASE"/>
    <property type="match status" value="1"/>
</dbReference>
<dbReference type="GO" id="GO:0005737">
    <property type="term" value="C:cytoplasm"/>
    <property type="evidence" value="ECO:0007669"/>
    <property type="project" value="UniProtKB-SubCell"/>
</dbReference>
<dbReference type="PROSITE" id="PS00606">
    <property type="entry name" value="KS3_1"/>
    <property type="match status" value="2"/>
</dbReference>
<keyword evidence="3" id="KW-0596">Phosphopantetheine</keyword>
<evidence type="ECO:0000256" key="2">
    <source>
        <dbReference type="ARBA" id="ARBA00004792"/>
    </source>
</evidence>
<dbReference type="Pfam" id="PF02801">
    <property type="entry name" value="Ketoacyl-synt_C"/>
    <property type="match status" value="2"/>
</dbReference>
<evidence type="ECO:0000313" key="15">
    <source>
        <dbReference type="EMBL" id="ALC25360.1"/>
    </source>
</evidence>
<dbReference type="Pfam" id="PF21089">
    <property type="entry name" value="PKS_DH_N"/>
    <property type="match status" value="1"/>
</dbReference>
<proteinExistence type="predicted"/>
<evidence type="ECO:0000256" key="5">
    <source>
        <dbReference type="ARBA" id="ARBA00022553"/>
    </source>
</evidence>
<feature type="region of interest" description="N-terminal hotdog fold" evidence="9">
    <location>
        <begin position="566"/>
        <end position="682"/>
    </location>
</feature>
<dbReference type="KEGG" id="spri:SPRI_7054"/>
<dbReference type="Pfam" id="PF22336">
    <property type="entry name" value="RhiE-like_linker"/>
    <property type="match status" value="2"/>
</dbReference>
<dbReference type="FunFam" id="3.40.47.10:FF:000019">
    <property type="entry name" value="Polyketide synthase type I"/>
    <property type="match status" value="1"/>
</dbReference>
<dbReference type="Gene3D" id="3.10.129.110">
    <property type="entry name" value="Polyketide synthase dehydratase"/>
    <property type="match status" value="1"/>
</dbReference>
<name>A0A0M4DD64_STRPR</name>
<reference evidence="14 16" key="1">
    <citation type="submission" date="2015-08" db="EMBL/GenBank/DDBJ databases">
        <title>Genome sequence of the pristinamycin over-producing bacterium Streptomyces pristinaespiralis HCCB10218.</title>
        <authorList>
            <person name="Tian J."/>
            <person name="Yang J."/>
            <person name="Li L."/>
            <person name="Ruan L."/>
            <person name="Wei W."/>
            <person name="Zheng G."/>
            <person name="Wei Z."/>
            <person name="Yang S."/>
            <person name="Ge M."/>
            <person name="Jiang W."/>
            <person name="Lu Y."/>
        </authorList>
    </citation>
    <scope>NUCLEOTIDE SEQUENCE [LARGE SCALE GENOMIC DNA]</scope>
    <source>
        <strain evidence="14 16">HCCB 10218</strain>
    </source>
</reference>
<keyword evidence="6" id="KW-0808">Transferase</keyword>
<dbReference type="InterPro" id="IPR014030">
    <property type="entry name" value="Ketoacyl_synth_N"/>
</dbReference>
<dbReference type="InterPro" id="IPR049552">
    <property type="entry name" value="PKS_DH_N"/>
</dbReference>
<organism evidence="14">
    <name type="scientific">Streptomyces pristinaespiralis</name>
    <dbReference type="NCBI Taxonomy" id="38300"/>
    <lineage>
        <taxon>Bacteria</taxon>
        <taxon>Bacillati</taxon>
        <taxon>Actinomycetota</taxon>
        <taxon>Actinomycetes</taxon>
        <taxon>Kitasatosporales</taxon>
        <taxon>Streptomycetaceae</taxon>
        <taxon>Streptomyces</taxon>
    </lineage>
</organism>
<feature type="region of interest" description="C-terminal hotdog fold" evidence="9">
    <location>
        <begin position="696"/>
        <end position="843"/>
    </location>
</feature>
<dbReference type="Pfam" id="PF14765">
    <property type="entry name" value="PS-DH"/>
    <property type="match status" value="1"/>
</dbReference>
<dbReference type="InterPro" id="IPR049900">
    <property type="entry name" value="PKS_mFAS_DH"/>
</dbReference>
<evidence type="ECO:0000259" key="11">
    <source>
        <dbReference type="PROSITE" id="PS50075"/>
    </source>
</evidence>
<dbReference type="CDD" id="cd00833">
    <property type="entry name" value="PKS"/>
    <property type="match status" value="2"/>
</dbReference>
<dbReference type="PROSITE" id="PS52019">
    <property type="entry name" value="PKS_MFAS_DH"/>
    <property type="match status" value="1"/>
</dbReference>
<dbReference type="GO" id="GO:0071770">
    <property type="term" value="P:DIM/DIP cell wall layer assembly"/>
    <property type="evidence" value="ECO:0007669"/>
    <property type="project" value="TreeGrafter"/>
</dbReference>
<dbReference type="GO" id="GO:0004312">
    <property type="term" value="F:fatty acid synthase activity"/>
    <property type="evidence" value="ECO:0007669"/>
    <property type="project" value="TreeGrafter"/>
</dbReference>
<dbReference type="GO" id="GO:0031177">
    <property type="term" value="F:phosphopantetheine binding"/>
    <property type="evidence" value="ECO:0007669"/>
    <property type="project" value="InterPro"/>
</dbReference>
<dbReference type="InterPro" id="IPR014031">
    <property type="entry name" value="Ketoacyl_synth_C"/>
</dbReference>
<dbReference type="SMART" id="SM00825">
    <property type="entry name" value="PKS_KS"/>
    <property type="match status" value="2"/>
</dbReference>
<feature type="region of interest" description="Disordered" evidence="10">
    <location>
        <begin position="1489"/>
        <end position="1527"/>
    </location>
</feature>
<feature type="active site" description="Proton acceptor; for dehydratase activity" evidence="9">
    <location>
        <position position="605"/>
    </location>
</feature>
<dbReference type="InterPro" id="IPR020807">
    <property type="entry name" value="PKS_DH"/>
</dbReference>
<dbReference type="PROSITE" id="PS52004">
    <property type="entry name" value="KS3_2"/>
    <property type="match status" value="2"/>
</dbReference>
<dbReference type="SUPFAM" id="SSF47336">
    <property type="entry name" value="ACP-like"/>
    <property type="match status" value="3"/>
</dbReference>
<feature type="domain" description="Ketosynthase family 3 (KS3)" evidence="12">
    <location>
        <begin position="14"/>
        <end position="435"/>
    </location>
</feature>
<feature type="region of interest" description="Disordered" evidence="10">
    <location>
        <begin position="835"/>
        <end position="854"/>
    </location>
</feature>
<accession>A0A0M4DD64</accession>
<evidence type="ECO:0000256" key="1">
    <source>
        <dbReference type="ARBA" id="ARBA00004496"/>
    </source>
</evidence>
<dbReference type="SUPFAM" id="SSF53901">
    <property type="entry name" value="Thiolase-like"/>
    <property type="match status" value="2"/>
</dbReference>
<feature type="domain" description="Carrier" evidence="11">
    <location>
        <begin position="2396"/>
        <end position="2473"/>
    </location>
</feature>
<dbReference type="GO" id="GO:0005886">
    <property type="term" value="C:plasma membrane"/>
    <property type="evidence" value="ECO:0007669"/>
    <property type="project" value="TreeGrafter"/>
</dbReference>
<dbReference type="STRING" id="38300.SPRI_0299"/>
<evidence type="ECO:0000256" key="10">
    <source>
        <dbReference type="SAM" id="MobiDB-lite"/>
    </source>
</evidence>
<evidence type="ECO:0000256" key="9">
    <source>
        <dbReference type="PROSITE-ProRule" id="PRU01363"/>
    </source>
</evidence>
<protein>
    <submittedName>
        <fullName evidence="14">Hybrid PKS/NRPS (PKSI)</fullName>
    </submittedName>
</protein>
<dbReference type="InterPro" id="IPR049551">
    <property type="entry name" value="PKS_DH_C"/>
</dbReference>
<dbReference type="SMART" id="SM00823">
    <property type="entry name" value="PKS_PP"/>
    <property type="match status" value="3"/>
</dbReference>
<feature type="compositionally biased region" description="Pro residues" evidence="10">
    <location>
        <begin position="2143"/>
        <end position="2177"/>
    </location>
</feature>
<feature type="domain" description="PKS/mFAS DH" evidence="13">
    <location>
        <begin position="566"/>
        <end position="843"/>
    </location>
</feature>
<feature type="compositionally biased region" description="Low complexity" evidence="10">
    <location>
        <begin position="2195"/>
        <end position="2207"/>
    </location>
</feature>
<dbReference type="Gene3D" id="3.30.70.3290">
    <property type="match status" value="1"/>
</dbReference>
<dbReference type="Pfam" id="PF00109">
    <property type="entry name" value="ketoacyl-synt"/>
    <property type="match status" value="2"/>
</dbReference>
<keyword evidence="8" id="KW-0012">Acyltransferase</keyword>
<evidence type="ECO:0000256" key="8">
    <source>
        <dbReference type="ARBA" id="ARBA00023315"/>
    </source>
</evidence>
<dbReference type="Gene3D" id="3.40.47.10">
    <property type="match status" value="2"/>
</dbReference>
<dbReference type="PANTHER" id="PTHR43775:SF37">
    <property type="entry name" value="SI:DKEY-61P9.11"/>
    <property type="match status" value="1"/>
</dbReference>
<keyword evidence="4" id="KW-0963">Cytoplasm</keyword>
<dbReference type="PATRIC" id="fig|38300.4.peg.314"/>
<feature type="domain" description="Carrier" evidence="11">
    <location>
        <begin position="1372"/>
        <end position="1448"/>
    </location>
</feature>
<feature type="active site" description="Proton donor; for dehydratase activity" evidence="9">
    <location>
        <position position="757"/>
    </location>
</feature>
<gene>
    <name evidence="14" type="ORF">SPRI_0299</name>
    <name evidence="15" type="ORF">SPRI_7054</name>
</gene>
<dbReference type="InterPro" id="IPR020841">
    <property type="entry name" value="PKS_Beta-ketoAc_synthase_dom"/>
</dbReference>
<feature type="region of interest" description="Disordered" evidence="10">
    <location>
        <begin position="438"/>
        <end position="467"/>
    </location>
</feature>
<evidence type="ECO:0000256" key="3">
    <source>
        <dbReference type="ARBA" id="ARBA00022450"/>
    </source>
</evidence>
<dbReference type="InterPro" id="IPR018201">
    <property type="entry name" value="Ketoacyl_synth_AS"/>
</dbReference>
<dbReference type="Gene3D" id="1.10.1200.10">
    <property type="entry name" value="ACP-like"/>
    <property type="match status" value="3"/>
</dbReference>
<dbReference type="InterPro" id="IPR036291">
    <property type="entry name" value="NAD(P)-bd_dom_sf"/>
</dbReference>
<feature type="domain" description="Ketosynthase family 3 (KS3)" evidence="12">
    <location>
        <begin position="1533"/>
        <end position="1967"/>
    </location>
</feature>
<dbReference type="RefSeq" id="WP_053556636.1">
    <property type="nucleotide sequence ID" value="NZ_CP011340.1"/>
</dbReference>
<dbReference type="InterPro" id="IPR050091">
    <property type="entry name" value="PKS_NRPS_Biosynth_Enz"/>
</dbReference>
<dbReference type="InterPro" id="IPR013968">
    <property type="entry name" value="PKS_KR"/>
</dbReference>
<evidence type="ECO:0000259" key="12">
    <source>
        <dbReference type="PROSITE" id="PS52004"/>
    </source>
</evidence>
<feature type="compositionally biased region" description="Pro residues" evidence="10">
    <location>
        <begin position="2235"/>
        <end position="2245"/>
    </location>
</feature>
<dbReference type="KEGG" id="spri:SPRI_0299"/>
<dbReference type="GO" id="GO:0004315">
    <property type="term" value="F:3-oxoacyl-[acyl-carrier-protein] synthase activity"/>
    <property type="evidence" value="ECO:0007669"/>
    <property type="project" value="InterPro"/>
</dbReference>
<comment type="pathway">
    <text evidence="2">Antibiotic biosynthesis.</text>
</comment>
<dbReference type="PROSITE" id="PS50075">
    <property type="entry name" value="CARRIER"/>
    <property type="match status" value="3"/>
</dbReference>
<dbReference type="InterPro" id="IPR020806">
    <property type="entry name" value="PKS_PP-bd"/>
</dbReference>
<dbReference type="EMBL" id="CP011340">
    <property type="protein sequence ID" value="ALC18605.1"/>
    <property type="molecule type" value="Genomic_DNA"/>
</dbReference>
<dbReference type="SMART" id="SM00822">
    <property type="entry name" value="PKS_KR"/>
    <property type="match status" value="1"/>
</dbReference>
<dbReference type="OrthoDB" id="3488622at2"/>
<dbReference type="InterPro" id="IPR036736">
    <property type="entry name" value="ACP-like_sf"/>
</dbReference>
<dbReference type="Gene3D" id="1.10.1240.100">
    <property type="match status" value="1"/>
</dbReference>
<dbReference type="InterPro" id="IPR016039">
    <property type="entry name" value="Thiolase-like"/>
</dbReference>
<feature type="domain" description="Carrier" evidence="11">
    <location>
        <begin position="2287"/>
        <end position="2361"/>
    </location>
</feature>
<dbReference type="Pfam" id="PF00550">
    <property type="entry name" value="PP-binding"/>
    <property type="match status" value="3"/>
</dbReference>
<comment type="subcellular location">
    <subcellularLocation>
        <location evidence="1">Cytoplasm</location>
    </subcellularLocation>
</comment>
<feature type="compositionally biased region" description="Low complexity" evidence="10">
    <location>
        <begin position="1489"/>
        <end position="1525"/>
    </location>
</feature>
<dbReference type="SMART" id="SM00826">
    <property type="entry name" value="PKS_DH"/>
    <property type="match status" value="1"/>
</dbReference>
<feature type="region of interest" description="Disordered" evidence="10">
    <location>
        <begin position="2133"/>
        <end position="2247"/>
    </location>
</feature>
<evidence type="ECO:0000313" key="16">
    <source>
        <dbReference type="Proteomes" id="UP000060513"/>
    </source>
</evidence>
<evidence type="ECO:0000256" key="4">
    <source>
        <dbReference type="ARBA" id="ARBA00022490"/>
    </source>
</evidence>
<dbReference type="EMBL" id="CP011340">
    <property type="protein sequence ID" value="ALC25360.1"/>
    <property type="molecule type" value="Genomic_DNA"/>
</dbReference>
<dbReference type="SUPFAM" id="SSF51735">
    <property type="entry name" value="NAD(P)-binding Rossmann-fold domains"/>
    <property type="match status" value="1"/>
</dbReference>
<dbReference type="SMART" id="SM01294">
    <property type="entry name" value="PKS_PP_betabranch"/>
    <property type="match status" value="2"/>
</dbReference>
<evidence type="ECO:0000256" key="6">
    <source>
        <dbReference type="ARBA" id="ARBA00022679"/>
    </source>
</evidence>
<dbReference type="InterPro" id="IPR054514">
    <property type="entry name" value="RhiE-like_linker"/>
</dbReference>
<dbReference type="InterPro" id="IPR042104">
    <property type="entry name" value="PKS_dehydratase_sf"/>
</dbReference>
<dbReference type="Gene3D" id="3.40.50.720">
    <property type="entry name" value="NAD(P)-binding Rossmann-like Domain"/>
    <property type="match status" value="1"/>
</dbReference>